<evidence type="ECO:0000256" key="8">
    <source>
        <dbReference type="ARBA" id="ARBA00022801"/>
    </source>
</evidence>
<organism evidence="19 20">
    <name type="scientific">Microcystis aeruginosa KW</name>
    <dbReference type="NCBI Taxonomy" id="1960155"/>
    <lineage>
        <taxon>Bacteria</taxon>
        <taxon>Bacillati</taxon>
        <taxon>Cyanobacteriota</taxon>
        <taxon>Cyanophyceae</taxon>
        <taxon>Oscillatoriophycideae</taxon>
        <taxon>Chroococcales</taxon>
        <taxon>Microcystaceae</taxon>
        <taxon>Microcystis</taxon>
    </lineage>
</organism>
<dbReference type="CDD" id="cd04639">
    <property type="entry name" value="CBS_pair_peptidase_M50"/>
    <property type="match status" value="1"/>
</dbReference>
<evidence type="ECO:0000256" key="9">
    <source>
        <dbReference type="ARBA" id="ARBA00022833"/>
    </source>
</evidence>
<evidence type="ECO:0000256" key="14">
    <source>
        <dbReference type="PIRNR" id="PIRNR006404"/>
    </source>
</evidence>
<evidence type="ECO:0000256" key="2">
    <source>
        <dbReference type="ARBA" id="ARBA00007931"/>
    </source>
</evidence>
<keyword evidence="6 14" id="KW-0479">Metal-binding</keyword>
<keyword evidence="12 17" id="KW-0129">CBS domain</keyword>
<name>A0A1V4BXV9_MICAE</name>
<gene>
    <name evidence="19" type="ORF">B1L04_08835</name>
</gene>
<keyword evidence="7" id="KW-0677">Repeat</keyword>
<dbReference type="SUPFAM" id="SSF54631">
    <property type="entry name" value="CBS-domain pair"/>
    <property type="match status" value="1"/>
</dbReference>
<evidence type="ECO:0000313" key="20">
    <source>
        <dbReference type="Proteomes" id="UP000189835"/>
    </source>
</evidence>
<dbReference type="InterPro" id="IPR000644">
    <property type="entry name" value="CBS_dom"/>
</dbReference>
<feature type="transmembrane region" description="Helical" evidence="14">
    <location>
        <begin position="49"/>
        <end position="69"/>
    </location>
</feature>
<evidence type="ECO:0000256" key="11">
    <source>
        <dbReference type="ARBA" id="ARBA00023049"/>
    </source>
</evidence>
<keyword evidence="10 14" id="KW-1133">Transmembrane helix</keyword>
<comment type="caution">
    <text evidence="19">The sequence shown here is derived from an EMBL/GenBank/DDBJ whole genome shotgun (WGS) entry which is preliminary data.</text>
</comment>
<dbReference type="Pfam" id="PF02163">
    <property type="entry name" value="Peptidase_M50"/>
    <property type="match status" value="2"/>
</dbReference>
<feature type="transmembrane region" description="Helical" evidence="14">
    <location>
        <begin position="81"/>
        <end position="100"/>
    </location>
</feature>
<dbReference type="PIRSF" id="PIRSF006404">
    <property type="entry name" value="UCP006404_Pept_M50_CBS"/>
    <property type="match status" value="1"/>
</dbReference>
<dbReference type="Pfam" id="PF00571">
    <property type="entry name" value="CBS"/>
    <property type="match status" value="2"/>
</dbReference>
<dbReference type="GO" id="GO:0046872">
    <property type="term" value="F:metal ion binding"/>
    <property type="evidence" value="ECO:0007669"/>
    <property type="project" value="UniProtKB-UniRule"/>
</dbReference>
<dbReference type="CDD" id="cd06164">
    <property type="entry name" value="S2P-M50_SpoIVFB_CBS"/>
    <property type="match status" value="1"/>
</dbReference>
<keyword evidence="9 14" id="KW-0862">Zinc</keyword>
<feature type="domain" description="CBS" evidence="18">
    <location>
        <begin position="349"/>
        <end position="406"/>
    </location>
</feature>
<keyword evidence="11 14" id="KW-0482">Metalloprotease</keyword>
<evidence type="ECO:0000256" key="6">
    <source>
        <dbReference type="ARBA" id="ARBA00022723"/>
    </source>
</evidence>
<dbReference type="InterPro" id="IPR016483">
    <property type="entry name" value="UCP006404_Pept_M50_CBS"/>
</dbReference>
<accession>A0A1V4BXV9</accession>
<evidence type="ECO:0000256" key="7">
    <source>
        <dbReference type="ARBA" id="ARBA00022737"/>
    </source>
</evidence>
<evidence type="ECO:0000256" key="10">
    <source>
        <dbReference type="ARBA" id="ARBA00022989"/>
    </source>
</evidence>
<dbReference type="InterPro" id="IPR046342">
    <property type="entry name" value="CBS_dom_sf"/>
</dbReference>
<evidence type="ECO:0000256" key="5">
    <source>
        <dbReference type="ARBA" id="ARBA00022692"/>
    </source>
</evidence>
<dbReference type="PROSITE" id="PS51371">
    <property type="entry name" value="CBS"/>
    <property type="match status" value="2"/>
</dbReference>
<feature type="binding site" evidence="16">
    <location>
        <position position="105"/>
    </location>
    <ligand>
        <name>Zn(2+)</name>
        <dbReference type="ChEBI" id="CHEBI:29105"/>
        <note>catalytic</note>
    </ligand>
</feature>
<keyword evidence="13 14" id="KW-0472">Membrane</keyword>
<feature type="transmembrane region" description="Helical" evidence="14">
    <location>
        <begin position="107"/>
        <end position="128"/>
    </location>
</feature>
<evidence type="ECO:0000259" key="18">
    <source>
        <dbReference type="PROSITE" id="PS51371"/>
    </source>
</evidence>
<feature type="transmembrane region" description="Helical" evidence="14">
    <location>
        <begin position="169"/>
        <end position="191"/>
    </location>
</feature>
<feature type="transmembrane region" description="Helical" evidence="14">
    <location>
        <begin position="140"/>
        <end position="162"/>
    </location>
</feature>
<evidence type="ECO:0000256" key="17">
    <source>
        <dbReference type="PROSITE-ProRule" id="PRU00703"/>
    </source>
</evidence>
<evidence type="ECO:0000256" key="13">
    <source>
        <dbReference type="ARBA" id="ARBA00023136"/>
    </source>
</evidence>
<dbReference type="Gene3D" id="3.10.580.10">
    <property type="entry name" value="CBS-domain"/>
    <property type="match status" value="1"/>
</dbReference>
<dbReference type="PANTHER" id="PTHR39188">
    <property type="entry name" value="MEMBRANE-ASSOCIATED ZINC METALLOPROTEASE M50B"/>
    <property type="match status" value="1"/>
</dbReference>
<evidence type="ECO:0000256" key="15">
    <source>
        <dbReference type="PIRSR" id="PIRSR006404-1"/>
    </source>
</evidence>
<feature type="active site" evidence="15">
    <location>
        <position position="102"/>
    </location>
</feature>
<dbReference type="EMBL" id="MVGR01000003">
    <property type="protein sequence ID" value="OPF19416.1"/>
    <property type="molecule type" value="Genomic_DNA"/>
</dbReference>
<dbReference type="PANTHER" id="PTHR39188:SF3">
    <property type="entry name" value="STAGE IV SPORULATION PROTEIN FB"/>
    <property type="match status" value="1"/>
</dbReference>
<evidence type="ECO:0000313" key="19">
    <source>
        <dbReference type="EMBL" id="OPF19416.1"/>
    </source>
</evidence>
<dbReference type="SMART" id="SM00116">
    <property type="entry name" value="CBS"/>
    <property type="match status" value="2"/>
</dbReference>
<evidence type="ECO:0000256" key="12">
    <source>
        <dbReference type="ARBA" id="ARBA00023122"/>
    </source>
</evidence>
<dbReference type="InterPro" id="IPR008915">
    <property type="entry name" value="Peptidase_M50"/>
</dbReference>
<keyword evidence="5 14" id="KW-0812">Transmembrane</keyword>
<sequence>MPGRFSFLLQLLTEVNGVIDNLIFLALVPNNWRRYKMNGNIRVGNLFGIPFYINPSWFFVLGLITLTYGGELSQFPQLTGIMPWLLGFFAAILLFASVVAHELGHSFVAIAQGIEVKSITLFLFGGLATLGRESKTPLEAFLVAIAGPLVSLLLFGIFLIIGSNISLSAPLAAILSLLAYINLALGLFNLIPGLPLDGGNILKAVVWQVTGNPNKGVLFASRFGQFFGWLAIVIGALSILGITQFGSFWTLLIGIFLLQNAGFSAQSAKVQDFLSRYTAKDVISPNSPVVPINLTLREFANNYVIGKQQWSKFLVTDSEGKLLGVINVEDLKTIPTSQWTEVNIGRLLQTSESLKLVLSNTSLLDVVKILEGENLSQVTVVEENGTVLGLIEKASILTFLAQETQGQTA</sequence>
<comment type="subcellular location">
    <subcellularLocation>
        <location evidence="1 14">Cell membrane</location>
        <topology evidence="1 14">Multi-pass membrane protein</topology>
    </subcellularLocation>
</comment>
<reference evidence="19 20" key="1">
    <citation type="submission" date="2017-02" db="EMBL/GenBank/DDBJ databases">
        <title>Genome sequence of Microcystis aeruginosa KW.</title>
        <authorList>
            <person name="Oh H.-M."/>
            <person name="Ahn C.-Y."/>
            <person name="Jeong H."/>
            <person name="Srivastava A."/>
            <person name="Lee H.-G."/>
            <person name="Kang S.-R."/>
        </authorList>
    </citation>
    <scope>NUCLEOTIDE SEQUENCE [LARGE SCALE GENOMIC DNA]</scope>
    <source>
        <strain evidence="19 20">KW</strain>
    </source>
</reference>
<evidence type="ECO:0000256" key="1">
    <source>
        <dbReference type="ARBA" id="ARBA00004651"/>
    </source>
</evidence>
<feature type="domain" description="CBS" evidence="18">
    <location>
        <begin position="283"/>
        <end position="341"/>
    </location>
</feature>
<feature type="binding site" evidence="16">
    <location>
        <position position="197"/>
    </location>
    <ligand>
        <name>Zn(2+)</name>
        <dbReference type="ChEBI" id="CHEBI:29105"/>
        <note>catalytic</note>
    </ligand>
</feature>
<proteinExistence type="inferred from homology"/>
<dbReference type="GO" id="GO:0008237">
    <property type="term" value="F:metallopeptidase activity"/>
    <property type="evidence" value="ECO:0007669"/>
    <property type="project" value="UniProtKB-UniRule"/>
</dbReference>
<comment type="similarity">
    <text evidence="2 14">Belongs to the peptidase M50B family.</text>
</comment>
<evidence type="ECO:0000256" key="16">
    <source>
        <dbReference type="PIRSR" id="PIRSR006404-2"/>
    </source>
</evidence>
<dbReference type="AlphaFoldDB" id="A0A1V4BXV9"/>
<keyword evidence="4 14" id="KW-0645">Protease</keyword>
<dbReference type="GO" id="GO:0005886">
    <property type="term" value="C:plasma membrane"/>
    <property type="evidence" value="ECO:0007669"/>
    <property type="project" value="UniProtKB-SubCell"/>
</dbReference>
<protein>
    <recommendedName>
        <fullName evidence="14">Zinc metalloprotease</fullName>
    </recommendedName>
</protein>
<feature type="transmembrane region" description="Helical" evidence="14">
    <location>
        <begin position="226"/>
        <end position="258"/>
    </location>
</feature>
<comment type="cofactor">
    <cofactor evidence="14 16">
        <name>Zn(2+)</name>
        <dbReference type="ChEBI" id="CHEBI:29105"/>
    </cofactor>
    <text evidence="14 16">Binds 1 zinc ion per subunit.</text>
</comment>
<dbReference type="Proteomes" id="UP000189835">
    <property type="component" value="Unassembled WGS sequence"/>
</dbReference>
<evidence type="ECO:0000256" key="3">
    <source>
        <dbReference type="ARBA" id="ARBA00022475"/>
    </source>
</evidence>
<keyword evidence="3 14" id="KW-1003">Cell membrane</keyword>
<keyword evidence="8 14" id="KW-0378">Hydrolase</keyword>
<dbReference type="GO" id="GO:0006508">
    <property type="term" value="P:proteolysis"/>
    <property type="evidence" value="ECO:0007669"/>
    <property type="project" value="UniProtKB-KW"/>
</dbReference>
<feature type="binding site" evidence="16">
    <location>
        <position position="101"/>
    </location>
    <ligand>
        <name>Zn(2+)</name>
        <dbReference type="ChEBI" id="CHEBI:29105"/>
        <note>catalytic</note>
    </ligand>
</feature>
<evidence type="ECO:0000256" key="4">
    <source>
        <dbReference type="ARBA" id="ARBA00022670"/>
    </source>
</evidence>
<dbReference type="RefSeq" id="WP_079206684.1">
    <property type="nucleotide sequence ID" value="NZ_MVGR01000003.1"/>
</dbReference>